<gene>
    <name evidence="1" type="ORF">F383_39109</name>
</gene>
<name>A0A0B0MKP7_GOSAR</name>
<evidence type="ECO:0000313" key="2">
    <source>
        <dbReference type="Proteomes" id="UP000032142"/>
    </source>
</evidence>
<proteinExistence type="predicted"/>
<evidence type="ECO:0000313" key="1">
    <source>
        <dbReference type="EMBL" id="KHG00952.1"/>
    </source>
</evidence>
<dbReference type="Proteomes" id="UP000032142">
    <property type="component" value="Unassembled WGS sequence"/>
</dbReference>
<reference evidence="2" key="1">
    <citation type="submission" date="2014-09" db="EMBL/GenBank/DDBJ databases">
        <authorList>
            <person name="Mudge J."/>
            <person name="Ramaraj T."/>
            <person name="Lindquist I.E."/>
            <person name="Bharti A.K."/>
            <person name="Sundararajan A."/>
            <person name="Cameron C.T."/>
            <person name="Woodward J.E."/>
            <person name="May G.D."/>
            <person name="Brubaker C."/>
            <person name="Broadhvest J."/>
            <person name="Wilkins T.A."/>
        </authorList>
    </citation>
    <scope>NUCLEOTIDE SEQUENCE</scope>
    <source>
        <strain evidence="2">cv. AKA8401</strain>
    </source>
</reference>
<keyword evidence="2" id="KW-1185">Reference proteome</keyword>
<dbReference type="AlphaFoldDB" id="A0A0B0MKP7"/>
<accession>A0A0B0MKP7</accession>
<dbReference type="EMBL" id="JRRC01160372">
    <property type="protein sequence ID" value="KHG00952.1"/>
    <property type="molecule type" value="Genomic_DNA"/>
</dbReference>
<sequence length="20" mass="2357">MSIYIIFSRIFGQGSIITFY</sequence>
<comment type="caution">
    <text evidence="1">The sequence shown here is derived from an EMBL/GenBank/DDBJ whole genome shotgun (WGS) entry which is preliminary data.</text>
</comment>
<organism evidence="1 2">
    <name type="scientific">Gossypium arboreum</name>
    <name type="common">Tree cotton</name>
    <name type="synonym">Gossypium nanking</name>
    <dbReference type="NCBI Taxonomy" id="29729"/>
    <lineage>
        <taxon>Eukaryota</taxon>
        <taxon>Viridiplantae</taxon>
        <taxon>Streptophyta</taxon>
        <taxon>Embryophyta</taxon>
        <taxon>Tracheophyta</taxon>
        <taxon>Spermatophyta</taxon>
        <taxon>Magnoliopsida</taxon>
        <taxon>eudicotyledons</taxon>
        <taxon>Gunneridae</taxon>
        <taxon>Pentapetalae</taxon>
        <taxon>rosids</taxon>
        <taxon>malvids</taxon>
        <taxon>Malvales</taxon>
        <taxon>Malvaceae</taxon>
        <taxon>Malvoideae</taxon>
        <taxon>Gossypium</taxon>
    </lineage>
</organism>
<protein>
    <submittedName>
        <fullName evidence="1">Uncharacterized protein</fullName>
    </submittedName>
</protein>